<dbReference type="GO" id="GO:0006310">
    <property type="term" value="P:DNA recombination"/>
    <property type="evidence" value="ECO:0007669"/>
    <property type="project" value="UniProtKB-KW"/>
</dbReference>
<accession>A0A917SHX9</accession>
<dbReference type="RefSeq" id="WP_188781477.1">
    <property type="nucleotide sequence ID" value="NZ_BMLF01000001.1"/>
</dbReference>
<dbReference type="GO" id="GO:0003677">
    <property type="term" value="F:DNA binding"/>
    <property type="evidence" value="ECO:0007669"/>
    <property type="project" value="InterPro"/>
</dbReference>
<dbReference type="Proteomes" id="UP000649829">
    <property type="component" value="Unassembled WGS sequence"/>
</dbReference>
<organism evidence="2 3">
    <name type="scientific">Pseudooceanicola nanhaiensis</name>
    <dbReference type="NCBI Taxonomy" id="375761"/>
    <lineage>
        <taxon>Bacteria</taxon>
        <taxon>Pseudomonadati</taxon>
        <taxon>Pseudomonadota</taxon>
        <taxon>Alphaproteobacteria</taxon>
        <taxon>Rhodobacterales</taxon>
        <taxon>Paracoccaceae</taxon>
        <taxon>Pseudooceanicola</taxon>
    </lineage>
</organism>
<dbReference type="SUPFAM" id="SSF56349">
    <property type="entry name" value="DNA breaking-rejoining enzymes"/>
    <property type="match status" value="1"/>
</dbReference>
<protein>
    <submittedName>
        <fullName evidence="2">Uncharacterized protein</fullName>
    </submittedName>
</protein>
<evidence type="ECO:0000256" key="1">
    <source>
        <dbReference type="ARBA" id="ARBA00023172"/>
    </source>
</evidence>
<dbReference type="GO" id="GO:0015074">
    <property type="term" value="P:DNA integration"/>
    <property type="evidence" value="ECO:0007669"/>
    <property type="project" value="InterPro"/>
</dbReference>
<dbReference type="InterPro" id="IPR013762">
    <property type="entry name" value="Integrase-like_cat_sf"/>
</dbReference>
<sequence length="600" mass="67192">METLADLVPTLGYSDKHGRNVAGSVRTSAKVYQTELGRIEADLADFDARWGFGRISRYPSYFDTADQFRTWRKNVRAAIRRAHGHQQPTTLSEEWQALLACVRENQGKSRPLGPNSDLTIGVVARVASAAGIAPHQLTSAWIDESARMLPSEPRKSFCRGIEGVNRVLERVPFAFSGFRLPNGPLPVPAALRTRPTSWTRAAKNPEATLVWADFDRIMEIRKFGEENPQIEGTPSGYKDSSVKSMKESVQWLLGCLGAIDLLQPGMDLSEAITHANLVAAINHWIAKRKARGLQSDKTTLHVHTSRLVQMALEHFDPSSKEAARLRKLRKAPAIKTKSVGRMSVAREEWIKEFDRDIASQAKVHQLPETLMQRAIPVLDRYDRGLAVQKSKLMMALRLGVAAAQTAILFRASPIRATNLRTLRMRGTGAELLCFDLVDDSRLRELRLKLPGAAVKNGADIDEVADDDLAPILRWYLTNIRSRLIKAHPFGKNCRDSDYLFPSTSTSASEASTFNRNFREGLLEVGIDMQMHQARHVTAYFILSVDPNGWDDAAAVLNIDVDTVRKHYGWLDRRKASEAGREKLRQARTIAARHRKGHFAE</sequence>
<reference evidence="2" key="1">
    <citation type="journal article" date="2014" name="Int. J. Syst. Evol. Microbiol.">
        <title>Complete genome sequence of Corynebacterium casei LMG S-19264T (=DSM 44701T), isolated from a smear-ripened cheese.</title>
        <authorList>
            <consortium name="US DOE Joint Genome Institute (JGI-PGF)"/>
            <person name="Walter F."/>
            <person name="Albersmeier A."/>
            <person name="Kalinowski J."/>
            <person name="Ruckert C."/>
        </authorList>
    </citation>
    <scope>NUCLEOTIDE SEQUENCE</scope>
    <source>
        <strain evidence="2">CGMCC 1.6293</strain>
    </source>
</reference>
<dbReference type="EMBL" id="BMLF01000001">
    <property type="protein sequence ID" value="GGL81999.1"/>
    <property type="molecule type" value="Genomic_DNA"/>
</dbReference>
<evidence type="ECO:0000313" key="3">
    <source>
        <dbReference type="Proteomes" id="UP000649829"/>
    </source>
</evidence>
<comment type="caution">
    <text evidence="2">The sequence shown here is derived from an EMBL/GenBank/DDBJ whole genome shotgun (WGS) entry which is preliminary data.</text>
</comment>
<proteinExistence type="predicted"/>
<keyword evidence="3" id="KW-1185">Reference proteome</keyword>
<evidence type="ECO:0000313" key="2">
    <source>
        <dbReference type="EMBL" id="GGL81999.1"/>
    </source>
</evidence>
<dbReference type="Gene3D" id="1.10.443.10">
    <property type="entry name" value="Intergrase catalytic core"/>
    <property type="match status" value="1"/>
</dbReference>
<gene>
    <name evidence="2" type="ORF">GCM10011534_00040</name>
</gene>
<dbReference type="AlphaFoldDB" id="A0A917SHX9"/>
<keyword evidence="1" id="KW-0233">DNA recombination</keyword>
<dbReference type="InterPro" id="IPR011010">
    <property type="entry name" value="DNA_brk_join_enz"/>
</dbReference>
<reference evidence="2" key="2">
    <citation type="submission" date="2020-09" db="EMBL/GenBank/DDBJ databases">
        <authorList>
            <person name="Sun Q."/>
            <person name="Zhou Y."/>
        </authorList>
    </citation>
    <scope>NUCLEOTIDE SEQUENCE</scope>
    <source>
        <strain evidence="2">CGMCC 1.6293</strain>
    </source>
</reference>
<name>A0A917SHX9_9RHOB</name>